<gene>
    <name evidence="1" type="ORF">SAMN05216370_0175</name>
</gene>
<dbReference type="RefSeq" id="WP_090256314.1">
    <property type="nucleotide sequence ID" value="NZ_FMTL01000018.1"/>
</dbReference>
<accession>A0AB37ZDY7</accession>
<evidence type="ECO:0000313" key="2">
    <source>
        <dbReference type="Proteomes" id="UP000242418"/>
    </source>
</evidence>
<evidence type="ECO:0000313" key="1">
    <source>
        <dbReference type="EMBL" id="SCW90721.1"/>
    </source>
</evidence>
<dbReference type="EMBL" id="FMTL01000018">
    <property type="protein sequence ID" value="SCW90721.1"/>
    <property type="molecule type" value="Genomic_DNA"/>
</dbReference>
<proteinExistence type="predicted"/>
<reference evidence="1 2" key="1">
    <citation type="submission" date="2016-10" db="EMBL/GenBank/DDBJ databases">
        <authorList>
            <person name="Varghese N."/>
            <person name="Submissions S."/>
        </authorList>
    </citation>
    <scope>NUCLEOTIDE SEQUENCE [LARGE SCALE GENOMIC DNA]</scope>
    <source>
        <strain evidence="1 2">DSM 17833</strain>
    </source>
</reference>
<name>A0AB37ZDY7_9PSED</name>
<comment type="caution">
    <text evidence="1">The sequence shown here is derived from an EMBL/GenBank/DDBJ whole genome shotgun (WGS) entry which is preliminary data.</text>
</comment>
<dbReference type="Proteomes" id="UP000242418">
    <property type="component" value="Unassembled WGS sequence"/>
</dbReference>
<keyword evidence="2" id="KW-1185">Reference proteome</keyword>
<organism evidence="1 2">
    <name type="scientific">Pseudomonas peli</name>
    <dbReference type="NCBI Taxonomy" id="592361"/>
    <lineage>
        <taxon>Bacteria</taxon>
        <taxon>Pseudomonadati</taxon>
        <taxon>Pseudomonadota</taxon>
        <taxon>Gammaproteobacteria</taxon>
        <taxon>Pseudomonadales</taxon>
        <taxon>Pseudomonadaceae</taxon>
        <taxon>Pseudomonas</taxon>
    </lineage>
</organism>
<protein>
    <submittedName>
        <fullName evidence="1">Uncharacterized protein</fullName>
    </submittedName>
</protein>
<dbReference type="AlphaFoldDB" id="A0AB37ZDY7"/>
<sequence>MLMIDSAKDLVRYWQVREVMKNTPEVLETTSQCARFAYACGRQNVPSEILAVPELHRAWLRGWRLAVAEARRKKH</sequence>